<protein>
    <submittedName>
        <fullName evidence="1">Uncharacterized protein</fullName>
    </submittedName>
</protein>
<gene>
    <name evidence="1" type="ORF">WKW82_13530</name>
</gene>
<dbReference type="EMBL" id="JBBKZT010000005">
    <property type="protein sequence ID" value="MEJ8847675.1"/>
    <property type="molecule type" value="Genomic_DNA"/>
</dbReference>
<dbReference type="Proteomes" id="UP001385892">
    <property type="component" value="Unassembled WGS sequence"/>
</dbReference>
<name>A0ABU8WJH4_9BURK</name>
<evidence type="ECO:0000313" key="2">
    <source>
        <dbReference type="Proteomes" id="UP001385892"/>
    </source>
</evidence>
<proteinExistence type="predicted"/>
<organism evidence="1 2">
    <name type="scientific">Variovorax rhizosphaerae</name>
    <dbReference type="NCBI Taxonomy" id="1836200"/>
    <lineage>
        <taxon>Bacteria</taxon>
        <taxon>Pseudomonadati</taxon>
        <taxon>Pseudomonadota</taxon>
        <taxon>Betaproteobacteria</taxon>
        <taxon>Burkholderiales</taxon>
        <taxon>Comamonadaceae</taxon>
        <taxon>Variovorax</taxon>
    </lineage>
</organism>
<accession>A0ABU8WJH4</accession>
<dbReference type="RefSeq" id="WP_340342799.1">
    <property type="nucleotide sequence ID" value="NZ_JBBKZT010000005.1"/>
</dbReference>
<reference evidence="1 2" key="1">
    <citation type="submission" date="2024-03" db="EMBL/GenBank/DDBJ databases">
        <title>Novel species of the genus Variovorax.</title>
        <authorList>
            <person name="Liu Q."/>
            <person name="Xin Y.-H."/>
        </authorList>
    </citation>
    <scope>NUCLEOTIDE SEQUENCE [LARGE SCALE GENOMIC DNA]</scope>
    <source>
        <strain evidence="1 2">KACC 18900</strain>
    </source>
</reference>
<keyword evidence="2" id="KW-1185">Reference proteome</keyword>
<sequence length="138" mass="14967">MTETTQPAQFFTKLGAAIWQLDRAIALFLDEADYACAITLAGAADEILGKLLDEAGKTHALGQFLDLCSYLDPTTKRKAFVSLANARRDDLKHITHGGGMAVTRDDAVEMLDRAVSNHQSLTGGESPSILRYMARPLS</sequence>
<comment type="caution">
    <text evidence="1">The sequence shown here is derived from an EMBL/GenBank/DDBJ whole genome shotgun (WGS) entry which is preliminary data.</text>
</comment>
<evidence type="ECO:0000313" key="1">
    <source>
        <dbReference type="EMBL" id="MEJ8847675.1"/>
    </source>
</evidence>